<keyword evidence="1" id="KW-0808">Transferase</keyword>
<accession>A0A7K1GH09</accession>
<name>A0A7K1GH09_9FLAO</name>
<feature type="non-terminal residue" evidence="1">
    <location>
        <position position="1"/>
    </location>
</feature>
<proteinExistence type="predicted"/>
<dbReference type="EMBL" id="WJYA01000057">
    <property type="protein sequence ID" value="MTE28355.1"/>
    <property type="molecule type" value="Genomic_DNA"/>
</dbReference>
<dbReference type="Proteomes" id="UP000447545">
    <property type="component" value="Unassembled WGS sequence"/>
</dbReference>
<evidence type="ECO:0000313" key="1">
    <source>
        <dbReference type="EMBL" id="MTE28355.1"/>
    </source>
</evidence>
<dbReference type="GO" id="GO:0016740">
    <property type="term" value="F:transferase activity"/>
    <property type="evidence" value="ECO:0007669"/>
    <property type="project" value="UniProtKB-KW"/>
</dbReference>
<protein>
    <submittedName>
        <fullName evidence="1">Acetyl-CoA carboxylase carboxyl transferase subunit beta</fullName>
    </submittedName>
</protein>
<organism evidence="1 2">
    <name type="scientific">Winogradskyella ouciana</name>
    <dbReference type="NCBI Taxonomy" id="2608631"/>
    <lineage>
        <taxon>Bacteria</taxon>
        <taxon>Pseudomonadati</taxon>
        <taxon>Bacteroidota</taxon>
        <taxon>Flavobacteriia</taxon>
        <taxon>Flavobacteriales</taxon>
        <taxon>Flavobacteriaceae</taxon>
        <taxon>Winogradskyella</taxon>
    </lineage>
</organism>
<keyword evidence="2" id="KW-1185">Reference proteome</keyword>
<sequence length="38" mass="4286">SEFLLKHGQLDGVIDRHDLKETLTTILDIHVAGGDIEW</sequence>
<reference evidence="1 2" key="1">
    <citation type="submission" date="2019-11" db="EMBL/GenBank/DDBJ databases">
        <title>Winogradskyella ouciana sp. nov., isolated from the hadal seawater of the Mariana Trench.</title>
        <authorList>
            <person name="Liu R."/>
        </authorList>
    </citation>
    <scope>NUCLEOTIDE SEQUENCE [LARGE SCALE GENOMIC DNA]</scope>
    <source>
        <strain evidence="1 2">ZXX205</strain>
    </source>
</reference>
<evidence type="ECO:0000313" key="2">
    <source>
        <dbReference type="Proteomes" id="UP000447545"/>
    </source>
</evidence>
<comment type="caution">
    <text evidence="1">The sequence shown here is derived from an EMBL/GenBank/DDBJ whole genome shotgun (WGS) entry which is preliminary data.</text>
</comment>
<dbReference type="AlphaFoldDB" id="A0A7K1GH09"/>
<gene>
    <name evidence="1" type="ORF">F1003_15625</name>
</gene>